<dbReference type="Proteomes" id="UP000652354">
    <property type="component" value="Unassembled WGS sequence"/>
</dbReference>
<protein>
    <submittedName>
        <fullName evidence="1">Uncharacterized protein</fullName>
    </submittedName>
</protein>
<evidence type="ECO:0000313" key="1">
    <source>
        <dbReference type="EMBL" id="GIG55435.1"/>
    </source>
</evidence>
<keyword evidence="2" id="KW-1185">Reference proteome</keyword>
<accession>A0A919UKW7</accession>
<dbReference type="EMBL" id="BONR01000005">
    <property type="protein sequence ID" value="GIG55435.1"/>
    <property type="molecule type" value="Genomic_DNA"/>
</dbReference>
<evidence type="ECO:0000313" key="2">
    <source>
        <dbReference type="Proteomes" id="UP000652354"/>
    </source>
</evidence>
<sequence>MASTLAVRLGETAAVTLIGDGVIGVLQPVQHIERWESGPAWWQRALGPLVGNARDTRAFAAAEIVAGLALMWALPPRRR</sequence>
<dbReference type="AlphaFoldDB" id="A0A919UKW7"/>
<reference evidence="1" key="1">
    <citation type="submission" date="2021-01" db="EMBL/GenBank/DDBJ databases">
        <title>Whole genome shotgun sequence of Demequina activiva NBRC 110675.</title>
        <authorList>
            <person name="Komaki H."/>
            <person name="Tamura T."/>
        </authorList>
    </citation>
    <scope>NUCLEOTIDE SEQUENCE</scope>
    <source>
        <strain evidence="1">NBRC 110675</strain>
    </source>
</reference>
<dbReference type="RefSeq" id="WP_203656907.1">
    <property type="nucleotide sequence ID" value="NZ_BONR01000005.1"/>
</dbReference>
<organism evidence="1 2">
    <name type="scientific">Demequina activiva</name>
    <dbReference type="NCBI Taxonomy" id="1582364"/>
    <lineage>
        <taxon>Bacteria</taxon>
        <taxon>Bacillati</taxon>
        <taxon>Actinomycetota</taxon>
        <taxon>Actinomycetes</taxon>
        <taxon>Micrococcales</taxon>
        <taxon>Demequinaceae</taxon>
        <taxon>Demequina</taxon>
    </lineage>
</organism>
<comment type="caution">
    <text evidence="1">The sequence shown here is derived from an EMBL/GenBank/DDBJ whole genome shotgun (WGS) entry which is preliminary data.</text>
</comment>
<gene>
    <name evidence="1" type="ORF">Dac01nite_21870</name>
</gene>
<proteinExistence type="predicted"/>
<name>A0A919UKW7_9MICO</name>